<name>A0A9D9DHG4_9BACL</name>
<evidence type="ECO:0000313" key="2">
    <source>
        <dbReference type="EMBL" id="MBO8427032.1"/>
    </source>
</evidence>
<dbReference type="Proteomes" id="UP000823613">
    <property type="component" value="Unassembled WGS sequence"/>
</dbReference>
<proteinExistence type="predicted"/>
<keyword evidence="1" id="KW-1133">Transmembrane helix</keyword>
<reference evidence="2" key="2">
    <citation type="journal article" date="2021" name="PeerJ">
        <title>Extensive microbial diversity within the chicken gut microbiome revealed by metagenomics and culture.</title>
        <authorList>
            <person name="Gilroy R."/>
            <person name="Ravi A."/>
            <person name="Getino M."/>
            <person name="Pursley I."/>
            <person name="Horton D.L."/>
            <person name="Alikhan N.F."/>
            <person name="Baker D."/>
            <person name="Gharbi K."/>
            <person name="Hall N."/>
            <person name="Watson M."/>
            <person name="Adriaenssens E.M."/>
            <person name="Foster-Nyarko E."/>
            <person name="Jarju S."/>
            <person name="Secka A."/>
            <person name="Antonio M."/>
            <person name="Oren A."/>
            <person name="Chaudhuri R.R."/>
            <person name="La Ragione R."/>
            <person name="Hildebrand F."/>
            <person name="Pallen M.J."/>
        </authorList>
    </citation>
    <scope>NUCLEOTIDE SEQUENCE</scope>
    <source>
        <strain evidence="2">11159</strain>
    </source>
</reference>
<dbReference type="AlphaFoldDB" id="A0A9D9DHG4"/>
<feature type="transmembrane region" description="Helical" evidence="1">
    <location>
        <begin position="36"/>
        <end position="59"/>
    </location>
</feature>
<keyword evidence="1" id="KW-0472">Membrane</keyword>
<accession>A0A9D9DHG4</accession>
<protein>
    <submittedName>
        <fullName evidence="2">Uncharacterized protein</fullName>
    </submittedName>
</protein>
<evidence type="ECO:0000256" key="1">
    <source>
        <dbReference type="SAM" id="Phobius"/>
    </source>
</evidence>
<keyword evidence="1" id="KW-0812">Transmembrane</keyword>
<feature type="transmembrane region" description="Helical" evidence="1">
    <location>
        <begin position="71"/>
        <end position="93"/>
    </location>
</feature>
<organism evidence="2 3">
    <name type="scientific">Candidatus Onthovivens merdipullorum</name>
    <dbReference type="NCBI Taxonomy" id="2840889"/>
    <lineage>
        <taxon>Bacteria</taxon>
        <taxon>Bacillati</taxon>
        <taxon>Bacillota</taxon>
        <taxon>Bacilli</taxon>
        <taxon>Bacillales</taxon>
        <taxon>Candidatus Onthovivens</taxon>
    </lineage>
</organism>
<gene>
    <name evidence="2" type="ORF">IAC58_00510</name>
</gene>
<dbReference type="EMBL" id="JADIMY010000010">
    <property type="protein sequence ID" value="MBO8427032.1"/>
    <property type="molecule type" value="Genomic_DNA"/>
</dbReference>
<sequence>MKMTIRIFLIIGICSIGVSFFIIGFFFLLFLAYAQILALFFLIAEVYLVASLIISIITLTKLDKFKTKKEVMPYGILCLIFCSIVAGILLLVISEEDLNKDDNNQNVKEENEKLKGMSFENLELKLNKLERLKRLDLIKDDEYQKLKDRIIEEYDNQ</sequence>
<evidence type="ECO:0000313" key="3">
    <source>
        <dbReference type="Proteomes" id="UP000823613"/>
    </source>
</evidence>
<feature type="transmembrane region" description="Helical" evidence="1">
    <location>
        <begin position="7"/>
        <end position="30"/>
    </location>
</feature>
<reference evidence="2" key="1">
    <citation type="submission" date="2020-10" db="EMBL/GenBank/DDBJ databases">
        <authorList>
            <person name="Gilroy R."/>
        </authorList>
    </citation>
    <scope>NUCLEOTIDE SEQUENCE</scope>
    <source>
        <strain evidence="2">11159</strain>
    </source>
</reference>
<comment type="caution">
    <text evidence="2">The sequence shown here is derived from an EMBL/GenBank/DDBJ whole genome shotgun (WGS) entry which is preliminary data.</text>
</comment>